<dbReference type="GO" id="GO:0005161">
    <property type="term" value="F:platelet-derived growth factor receptor binding"/>
    <property type="evidence" value="ECO:0007669"/>
    <property type="project" value="TreeGrafter"/>
</dbReference>
<dbReference type="EMBL" id="JANIIK010000034">
    <property type="protein sequence ID" value="KAJ3615173.1"/>
    <property type="molecule type" value="Genomic_DNA"/>
</dbReference>
<evidence type="ECO:0000313" key="9">
    <source>
        <dbReference type="Proteomes" id="UP001148018"/>
    </source>
</evidence>
<feature type="compositionally biased region" description="Basic residues" evidence="5">
    <location>
        <begin position="335"/>
        <end position="354"/>
    </location>
</feature>
<feature type="compositionally biased region" description="Low complexity" evidence="5">
    <location>
        <begin position="204"/>
        <end position="213"/>
    </location>
</feature>
<dbReference type="GO" id="GO:0030335">
    <property type="term" value="P:positive regulation of cell migration"/>
    <property type="evidence" value="ECO:0007669"/>
    <property type="project" value="TreeGrafter"/>
</dbReference>
<dbReference type="SUPFAM" id="SSF57501">
    <property type="entry name" value="Cystine-knot cytokines"/>
    <property type="match status" value="1"/>
</dbReference>
<feature type="signal peptide" evidence="6">
    <location>
        <begin position="1"/>
        <end position="21"/>
    </location>
</feature>
<protein>
    <recommendedName>
        <fullName evidence="7">Platelet-derived growth factor (PDGF) family profile domain-containing protein</fullName>
    </recommendedName>
</protein>
<dbReference type="InterPro" id="IPR023581">
    <property type="entry name" value="PD_growth_factor_CS"/>
</dbReference>
<dbReference type="InterPro" id="IPR000072">
    <property type="entry name" value="PDGF/VEGF_dom"/>
</dbReference>
<dbReference type="SMART" id="SM00141">
    <property type="entry name" value="PDGF"/>
    <property type="match status" value="1"/>
</dbReference>
<keyword evidence="9" id="KW-1185">Reference proteome</keyword>
<keyword evidence="6" id="KW-0732">Signal</keyword>
<dbReference type="Proteomes" id="UP001148018">
    <property type="component" value="Unassembled WGS sequence"/>
</dbReference>
<dbReference type="PANTHER" id="PTHR11633">
    <property type="entry name" value="PLATELET-DERIVED GROWTH FACTOR"/>
    <property type="match status" value="1"/>
</dbReference>
<evidence type="ECO:0000256" key="2">
    <source>
        <dbReference type="ARBA" id="ARBA00023030"/>
    </source>
</evidence>
<evidence type="ECO:0000256" key="4">
    <source>
        <dbReference type="RuleBase" id="RU003818"/>
    </source>
</evidence>
<feature type="domain" description="Platelet-derived growth factor (PDGF) family profile" evidence="7">
    <location>
        <begin position="88"/>
        <end position="191"/>
    </location>
</feature>
<feature type="compositionally biased region" description="Basic and acidic residues" evidence="5">
    <location>
        <begin position="216"/>
        <end position="228"/>
    </location>
</feature>
<feature type="compositionally biased region" description="Basic residues" evidence="5">
    <location>
        <begin position="573"/>
        <end position="583"/>
    </location>
</feature>
<dbReference type="Pfam" id="PF00341">
    <property type="entry name" value="PDGF"/>
    <property type="match status" value="1"/>
</dbReference>
<evidence type="ECO:0000313" key="8">
    <source>
        <dbReference type="EMBL" id="KAJ3615173.1"/>
    </source>
</evidence>
<feature type="region of interest" description="Disordered" evidence="5">
    <location>
        <begin position="421"/>
        <end position="583"/>
    </location>
</feature>
<dbReference type="GO" id="GO:0008083">
    <property type="term" value="F:growth factor activity"/>
    <property type="evidence" value="ECO:0007669"/>
    <property type="project" value="UniProtKB-KW"/>
</dbReference>
<comment type="caution">
    <text evidence="8">The sequence shown here is derived from an EMBL/GenBank/DDBJ whole genome shotgun (WGS) entry which is preliminary data.</text>
</comment>
<sequence length="595" mass="64827">MRSSWVVRLLPLLFTLAAAHARLGSSVEGVKRQKRQLCGIEAAGIYLVWNTPISSLDQLKDLLKEQVGELAEGEEEEQGVTVPHHGRFTRSLIEAQQAQQAECKVRTEVQKVTRAMVDPRNANFLVWPSCVEVQRCSGCCNTFRLQCVPTVVSTRYLQVLKIMKVNSITRYDSVVIPVEDHLSCRCQSSASLGQPHRQPHPHSVHPVTPPKSHTSTKAELHRHDDQKHYQQPYGAVGEEQWPQRGGYTQLARWSPGPGAHHHATQTHTLPAGAPPPASNTQPMVPRADGGSWTQAGAGTETFKELPDRGAPQGSGSEGAGREDVGPQHQQPVLVPRHHNHPHHHHPHPHPHPHPHQYGQEPELSTQYRLNSFQSDAASTPPGNATPSVANHKAEWSPTPSVAAPANQRDPFLDVVIGEHITGDGDKDQAETSSANHRNASSDNKEEESGSANSGESVTVLANHQRQDKDSGLTNGGRPFSGGERLLDSAQRQRPPHPADHLTQHTPKPTAPKADEQYLESASDQQTSQTFALLSVTSTDGPTSTPSSSSSSISSSSSSSSSLSAAGQTARRPVVQRRRRKHRARISKMAIRAIIM</sequence>
<feature type="compositionally biased region" description="Polar residues" evidence="5">
    <location>
        <begin position="430"/>
        <end position="441"/>
    </location>
</feature>
<dbReference type="GO" id="GO:0048008">
    <property type="term" value="P:platelet-derived growth factor receptor signaling pathway"/>
    <property type="evidence" value="ECO:0007669"/>
    <property type="project" value="TreeGrafter"/>
</dbReference>
<dbReference type="PROSITE" id="PS00249">
    <property type="entry name" value="PDGF_1"/>
    <property type="match status" value="1"/>
</dbReference>
<feature type="region of interest" description="Disordered" evidence="5">
    <location>
        <begin position="189"/>
        <end position="228"/>
    </location>
</feature>
<feature type="compositionally biased region" description="Polar residues" evidence="5">
    <location>
        <begin position="362"/>
        <end position="388"/>
    </location>
</feature>
<proteinExistence type="inferred from homology"/>
<keyword evidence="2 4" id="KW-0339">Growth factor</keyword>
<dbReference type="GO" id="GO:0016020">
    <property type="term" value="C:membrane"/>
    <property type="evidence" value="ECO:0007669"/>
    <property type="project" value="InterPro"/>
</dbReference>
<dbReference type="GO" id="GO:0008284">
    <property type="term" value="P:positive regulation of cell population proliferation"/>
    <property type="evidence" value="ECO:0007669"/>
    <property type="project" value="TreeGrafter"/>
</dbReference>
<dbReference type="AlphaFoldDB" id="A0A9Q0EYN1"/>
<evidence type="ECO:0000256" key="1">
    <source>
        <dbReference type="ARBA" id="ARBA00006686"/>
    </source>
</evidence>
<keyword evidence="3" id="KW-0497">Mitogen</keyword>
<comment type="similarity">
    <text evidence="1 4">Belongs to the PDGF/VEGF growth factor family.</text>
</comment>
<dbReference type="InterPro" id="IPR029034">
    <property type="entry name" value="Cystine-knot_cytokine"/>
</dbReference>
<dbReference type="PANTHER" id="PTHR11633:SF15">
    <property type="entry name" value="ADENYLATE CYCLASE, TERMINAL-DIFFERENTIATION SPECIFIC"/>
    <property type="match status" value="1"/>
</dbReference>
<evidence type="ECO:0000259" key="7">
    <source>
        <dbReference type="PROSITE" id="PS50278"/>
    </source>
</evidence>
<dbReference type="GO" id="GO:0070374">
    <property type="term" value="P:positive regulation of ERK1 and ERK2 cascade"/>
    <property type="evidence" value="ECO:0007669"/>
    <property type="project" value="TreeGrafter"/>
</dbReference>
<name>A0A9Q0EYN1_9TELE</name>
<dbReference type="CDD" id="cd00135">
    <property type="entry name" value="PDGF"/>
    <property type="match status" value="1"/>
</dbReference>
<dbReference type="OrthoDB" id="8878063at2759"/>
<organism evidence="8 9">
    <name type="scientific">Muraenolepis orangiensis</name>
    <name type="common">Patagonian moray cod</name>
    <dbReference type="NCBI Taxonomy" id="630683"/>
    <lineage>
        <taxon>Eukaryota</taxon>
        <taxon>Metazoa</taxon>
        <taxon>Chordata</taxon>
        <taxon>Craniata</taxon>
        <taxon>Vertebrata</taxon>
        <taxon>Euteleostomi</taxon>
        <taxon>Actinopterygii</taxon>
        <taxon>Neopterygii</taxon>
        <taxon>Teleostei</taxon>
        <taxon>Neoteleostei</taxon>
        <taxon>Acanthomorphata</taxon>
        <taxon>Zeiogadaria</taxon>
        <taxon>Gadariae</taxon>
        <taxon>Gadiformes</taxon>
        <taxon>Muraenolepidoidei</taxon>
        <taxon>Muraenolepididae</taxon>
        <taxon>Muraenolepis</taxon>
    </lineage>
</organism>
<feature type="compositionally biased region" description="Low complexity" evidence="5">
    <location>
        <begin position="534"/>
        <end position="563"/>
    </location>
</feature>
<evidence type="ECO:0000256" key="3">
    <source>
        <dbReference type="ARBA" id="ARBA00023246"/>
    </source>
</evidence>
<feature type="compositionally biased region" description="Polar residues" evidence="5">
    <location>
        <begin position="519"/>
        <end position="531"/>
    </location>
</feature>
<dbReference type="PROSITE" id="PS50278">
    <property type="entry name" value="PDGF_2"/>
    <property type="match status" value="1"/>
</dbReference>
<feature type="chain" id="PRO_5040494620" description="Platelet-derived growth factor (PDGF) family profile domain-containing protein" evidence="6">
    <location>
        <begin position="22"/>
        <end position="595"/>
    </location>
</feature>
<dbReference type="GO" id="GO:0051781">
    <property type="term" value="P:positive regulation of cell division"/>
    <property type="evidence" value="ECO:0007669"/>
    <property type="project" value="UniProtKB-KW"/>
</dbReference>
<accession>A0A9Q0EYN1</accession>
<reference evidence="8" key="1">
    <citation type="submission" date="2022-07" db="EMBL/GenBank/DDBJ databases">
        <title>Chromosome-level genome of Muraenolepis orangiensis.</title>
        <authorList>
            <person name="Kim J."/>
        </authorList>
    </citation>
    <scope>NUCLEOTIDE SEQUENCE</scope>
    <source>
        <strain evidence="8">KU_S4_2022</strain>
        <tissue evidence="8">Muscle</tissue>
    </source>
</reference>
<dbReference type="Gene3D" id="2.10.90.10">
    <property type="entry name" value="Cystine-knot cytokines"/>
    <property type="match status" value="1"/>
</dbReference>
<gene>
    <name evidence="8" type="ORF">NHX12_018741</name>
</gene>
<evidence type="ECO:0000256" key="5">
    <source>
        <dbReference type="SAM" id="MobiDB-lite"/>
    </source>
</evidence>
<feature type="region of interest" description="Disordered" evidence="5">
    <location>
        <begin position="248"/>
        <end position="407"/>
    </location>
</feature>
<dbReference type="GO" id="GO:0051897">
    <property type="term" value="P:positive regulation of phosphatidylinositol 3-kinase/protein kinase B signal transduction"/>
    <property type="evidence" value="ECO:0007669"/>
    <property type="project" value="TreeGrafter"/>
</dbReference>
<dbReference type="GO" id="GO:0005615">
    <property type="term" value="C:extracellular space"/>
    <property type="evidence" value="ECO:0007669"/>
    <property type="project" value="TreeGrafter"/>
</dbReference>
<evidence type="ECO:0000256" key="6">
    <source>
        <dbReference type="SAM" id="SignalP"/>
    </source>
</evidence>